<reference evidence="2" key="1">
    <citation type="journal article" date="2013" name="BMC Genomics">
        <title>The complete mitochondrial genomes of three parasitic nematodes of birds: a unique gene order and insights into nematode phylogeny.</title>
        <authorList>
            <person name="Liu G.H."/>
            <person name="Shao R."/>
            <person name="Li J.Y."/>
            <person name="Zhou D.H."/>
            <person name="Li H."/>
            <person name="Zhu X.Q."/>
        </authorList>
    </citation>
    <scope>NUCLEOTIDE SEQUENCE</scope>
</reference>
<gene>
    <name evidence="2" type="primary">nad4L</name>
</gene>
<proteinExistence type="predicted"/>
<feature type="transmembrane region" description="Helical" evidence="1">
    <location>
        <begin position="39"/>
        <end position="62"/>
    </location>
</feature>
<evidence type="ECO:0000313" key="2">
    <source>
        <dbReference type="EMBL" id="AGI96018.1"/>
    </source>
</evidence>
<evidence type="ECO:0000256" key="1">
    <source>
        <dbReference type="SAM" id="Phobius"/>
    </source>
</evidence>
<sequence length="72" mass="8667">MSFFYLLIKWQRFIFILIALEFMMMSLFYFFSMGVSEMMFFYFMCMGVISSILGLLVMIFSVKCYGNDMCIF</sequence>
<keyword evidence="1" id="KW-1133">Transmembrane helix</keyword>
<organism evidence="2">
    <name type="scientific">Ascaridia galli</name>
    <dbReference type="NCBI Taxonomy" id="46685"/>
    <lineage>
        <taxon>Eukaryota</taxon>
        <taxon>Metazoa</taxon>
        <taxon>Ecdysozoa</taxon>
        <taxon>Nematoda</taxon>
        <taxon>Chromadorea</taxon>
        <taxon>Rhabditida</taxon>
        <taxon>Spirurina</taxon>
        <taxon>Ascaridomorpha</taxon>
        <taxon>Heterakoidea</taxon>
        <taxon>Ascaridiidae</taxon>
        <taxon>Ascaridia</taxon>
    </lineage>
</organism>
<geneLocation type="mitochondrion" evidence="2"/>
<dbReference type="Gene3D" id="1.10.287.3510">
    <property type="match status" value="1"/>
</dbReference>
<protein>
    <submittedName>
        <fullName evidence="2">NADH dehydrogenase subunit 4L</fullName>
    </submittedName>
</protein>
<feature type="transmembrane region" description="Helical" evidence="1">
    <location>
        <begin position="12"/>
        <end position="33"/>
    </location>
</feature>
<dbReference type="EMBL" id="JX624728">
    <property type="protein sequence ID" value="AGI96018.1"/>
    <property type="molecule type" value="Genomic_DNA"/>
</dbReference>
<name>S4UCF3_9BILA</name>
<keyword evidence="1" id="KW-0812">Transmembrane</keyword>
<dbReference type="AlphaFoldDB" id="S4UCF3"/>
<keyword evidence="2" id="KW-0496">Mitochondrion</keyword>
<keyword evidence="1" id="KW-0472">Membrane</keyword>
<accession>S4UCF3</accession>